<keyword evidence="3 5" id="KW-1133">Transmembrane helix</keyword>
<sequence length="354" mass="36880">MSIKPALAPALPPALAQAIRVMVACCVTFALVQAFGLPQGAWAIFTVLIVMQGSLGATAGAARDRLIATVAGALTGGIILLTLPHHPIALAATLVLAIGVLNVTAGKHAYLRAAPLTAAVVVLTHVTTMPVGVFVLDRILEITLGGVVGVLASRFILPVPSKGVMIDQLGGVLKTMAELLNTEADALEQRKAVVPAEALISMRNAMVAADGMLKDAQREKAMGLVSEGVSDAIPRTLWRIRNGITHVGGLLDQPLAEEAMAFVGPAATGMLRSMAQLAQACARGLTEGAEISPQPEDQAAMAFDAAFTALQQSDHAREMPFDSVGRVFGLAFALRKLHQDFQDLAARIAESRVG</sequence>
<evidence type="ECO:0000256" key="2">
    <source>
        <dbReference type="ARBA" id="ARBA00022692"/>
    </source>
</evidence>
<evidence type="ECO:0000256" key="3">
    <source>
        <dbReference type="ARBA" id="ARBA00022989"/>
    </source>
</evidence>
<dbReference type="Proteomes" id="UP000469430">
    <property type="component" value="Unassembled WGS sequence"/>
</dbReference>
<proteinExistence type="predicted"/>
<evidence type="ECO:0000313" key="8">
    <source>
        <dbReference type="Proteomes" id="UP000469430"/>
    </source>
</evidence>
<dbReference type="Pfam" id="PF13515">
    <property type="entry name" value="FUSC_2"/>
    <property type="match status" value="1"/>
</dbReference>
<protein>
    <submittedName>
        <fullName evidence="7">FUSC family protein</fullName>
    </submittedName>
</protein>
<organism evidence="7 8">
    <name type="scientific">Croceibacterium xixiisoli</name>
    <dbReference type="NCBI Taxonomy" id="1476466"/>
    <lineage>
        <taxon>Bacteria</taxon>
        <taxon>Pseudomonadati</taxon>
        <taxon>Pseudomonadota</taxon>
        <taxon>Alphaproteobacteria</taxon>
        <taxon>Sphingomonadales</taxon>
        <taxon>Erythrobacteraceae</taxon>
        <taxon>Croceibacterium</taxon>
    </lineage>
</organism>
<evidence type="ECO:0000256" key="5">
    <source>
        <dbReference type="SAM" id="Phobius"/>
    </source>
</evidence>
<evidence type="ECO:0000259" key="6">
    <source>
        <dbReference type="Pfam" id="PF13515"/>
    </source>
</evidence>
<gene>
    <name evidence="7" type="ORF">GRI97_11515</name>
</gene>
<dbReference type="RefSeq" id="WP_161391321.1">
    <property type="nucleotide sequence ID" value="NZ_JBHSCP010000001.1"/>
</dbReference>
<dbReference type="AlphaFoldDB" id="A0A6I4TU92"/>
<accession>A0A6I4TU92</accession>
<dbReference type="GO" id="GO:0016020">
    <property type="term" value="C:membrane"/>
    <property type="evidence" value="ECO:0007669"/>
    <property type="project" value="UniProtKB-SubCell"/>
</dbReference>
<comment type="subcellular location">
    <subcellularLocation>
        <location evidence="1">Membrane</location>
        <topology evidence="1">Multi-pass membrane protein</topology>
    </subcellularLocation>
</comment>
<keyword evidence="8" id="KW-1185">Reference proteome</keyword>
<keyword evidence="4 5" id="KW-0472">Membrane</keyword>
<feature type="transmembrane region" description="Helical" evidence="5">
    <location>
        <begin position="40"/>
        <end position="59"/>
    </location>
</feature>
<feature type="transmembrane region" description="Helical" evidence="5">
    <location>
        <begin position="113"/>
        <end position="133"/>
    </location>
</feature>
<dbReference type="InterPro" id="IPR049453">
    <property type="entry name" value="Memb_transporter_dom"/>
</dbReference>
<evidence type="ECO:0000313" key="7">
    <source>
        <dbReference type="EMBL" id="MXO99616.1"/>
    </source>
</evidence>
<feature type="transmembrane region" description="Helical" evidence="5">
    <location>
        <begin position="89"/>
        <end position="106"/>
    </location>
</feature>
<evidence type="ECO:0000256" key="4">
    <source>
        <dbReference type="ARBA" id="ARBA00023136"/>
    </source>
</evidence>
<evidence type="ECO:0000256" key="1">
    <source>
        <dbReference type="ARBA" id="ARBA00004141"/>
    </source>
</evidence>
<keyword evidence="2 5" id="KW-0812">Transmembrane</keyword>
<dbReference type="EMBL" id="WTYJ01000002">
    <property type="protein sequence ID" value="MXO99616.1"/>
    <property type="molecule type" value="Genomic_DNA"/>
</dbReference>
<comment type="caution">
    <text evidence="7">The sequence shown here is derived from an EMBL/GenBank/DDBJ whole genome shotgun (WGS) entry which is preliminary data.</text>
</comment>
<reference evidence="7 8" key="1">
    <citation type="submission" date="2019-12" db="EMBL/GenBank/DDBJ databases">
        <title>Genomic-based taxomic classification of the family Erythrobacteraceae.</title>
        <authorList>
            <person name="Xu L."/>
        </authorList>
    </citation>
    <scope>NUCLEOTIDE SEQUENCE [LARGE SCALE GENOMIC DNA]</scope>
    <source>
        <strain evidence="7 8">S36</strain>
    </source>
</reference>
<dbReference type="OrthoDB" id="7254882at2"/>
<name>A0A6I4TU92_9SPHN</name>
<feature type="domain" description="Integral membrane bound transporter" evidence="6">
    <location>
        <begin position="28"/>
        <end position="151"/>
    </location>
</feature>
<feature type="transmembrane region" description="Helical" evidence="5">
    <location>
        <begin position="66"/>
        <end position="83"/>
    </location>
</feature>